<protein>
    <recommendedName>
        <fullName evidence="4">SMODS-associating 2TM beta-strand rich effector domain-containing protein</fullName>
    </recommendedName>
</protein>
<name>A0ABT4LFR5_9PROT</name>
<feature type="transmembrane region" description="Helical" evidence="1">
    <location>
        <begin position="39"/>
        <end position="58"/>
    </location>
</feature>
<feature type="transmembrane region" description="Helical" evidence="1">
    <location>
        <begin position="70"/>
        <end position="91"/>
    </location>
</feature>
<keyword evidence="3" id="KW-1185">Reference proteome</keyword>
<keyword evidence="1" id="KW-1133">Transmembrane helix</keyword>
<sequence>MDPKLLDLPYEVQLYLASGYLAYIVASGGLEKNHKATDTIFHALIYSVIAKIIGYNLVQDILIICSAPSYLIKYIPWVTGFSIPIVLAVCWKKYLKRIIIKRLQDFKITTENYRGTTLNSIIEDDYKQLSFISIKRIDGSHFDSDLAAISYELPENSLITKNCDIDEEGNIAIYVTKVTDPNGKELPIPIKGGVLDENRREHLNYIPASQIAGIVFSREKK</sequence>
<proteinExistence type="predicted"/>
<feature type="transmembrane region" description="Helical" evidence="1">
    <location>
        <begin position="12"/>
        <end position="30"/>
    </location>
</feature>
<organism evidence="2 3">
    <name type="scientific">Kiloniella laminariae</name>
    <dbReference type="NCBI Taxonomy" id="454162"/>
    <lineage>
        <taxon>Bacteria</taxon>
        <taxon>Pseudomonadati</taxon>
        <taxon>Pseudomonadota</taxon>
        <taxon>Alphaproteobacteria</taxon>
        <taxon>Rhodospirillales</taxon>
        <taxon>Kiloniellaceae</taxon>
        <taxon>Kiloniella</taxon>
    </lineage>
</organism>
<dbReference type="RefSeq" id="WP_269422129.1">
    <property type="nucleotide sequence ID" value="NZ_JAPWGY010000001.1"/>
</dbReference>
<keyword evidence="1" id="KW-0472">Membrane</keyword>
<keyword evidence="1" id="KW-0812">Transmembrane</keyword>
<accession>A0ABT4LFR5</accession>
<comment type="caution">
    <text evidence="2">The sequence shown here is derived from an EMBL/GenBank/DDBJ whole genome shotgun (WGS) entry which is preliminary data.</text>
</comment>
<dbReference type="Proteomes" id="UP001069802">
    <property type="component" value="Unassembled WGS sequence"/>
</dbReference>
<evidence type="ECO:0000313" key="2">
    <source>
        <dbReference type="EMBL" id="MCZ4279934.1"/>
    </source>
</evidence>
<evidence type="ECO:0000256" key="1">
    <source>
        <dbReference type="SAM" id="Phobius"/>
    </source>
</evidence>
<evidence type="ECO:0000313" key="3">
    <source>
        <dbReference type="Proteomes" id="UP001069802"/>
    </source>
</evidence>
<reference evidence="2" key="1">
    <citation type="submission" date="2022-12" db="EMBL/GenBank/DDBJ databases">
        <title>Bacterial isolates from different developmental stages of Nematostella vectensis.</title>
        <authorList>
            <person name="Fraune S."/>
        </authorList>
    </citation>
    <scope>NUCLEOTIDE SEQUENCE</scope>
    <source>
        <strain evidence="2">G21630-S1</strain>
    </source>
</reference>
<gene>
    <name evidence="2" type="ORF">O4H49_04035</name>
</gene>
<evidence type="ECO:0008006" key="4">
    <source>
        <dbReference type="Google" id="ProtNLM"/>
    </source>
</evidence>
<dbReference type="EMBL" id="JAPWGY010000001">
    <property type="protein sequence ID" value="MCZ4279934.1"/>
    <property type="molecule type" value="Genomic_DNA"/>
</dbReference>